<dbReference type="AlphaFoldDB" id="A0A5E4WCG2"/>
<dbReference type="Proteomes" id="UP000382577">
    <property type="component" value="Unassembled WGS sequence"/>
</dbReference>
<evidence type="ECO:0008006" key="3">
    <source>
        <dbReference type="Google" id="ProtNLM"/>
    </source>
</evidence>
<evidence type="ECO:0000313" key="1">
    <source>
        <dbReference type="EMBL" id="VVE21823.1"/>
    </source>
</evidence>
<reference evidence="1 2" key="1">
    <citation type="submission" date="2019-08" db="EMBL/GenBank/DDBJ databases">
        <authorList>
            <person name="Peeters C."/>
        </authorList>
    </citation>
    <scope>NUCLEOTIDE SEQUENCE [LARGE SCALE GENOMIC DNA]</scope>
    <source>
        <strain evidence="1 2">LMG 31113</strain>
    </source>
</reference>
<sequence length="49" mass="5694">MQQNKKGNHWYFGMKVHIGVDVDLRLGRSRWIPQPMSKCYASACLGAWQ</sequence>
<name>A0A5E4WCG2_9BURK</name>
<protein>
    <recommendedName>
        <fullName evidence="3">Transposase</fullName>
    </recommendedName>
</protein>
<evidence type="ECO:0000313" key="2">
    <source>
        <dbReference type="Proteomes" id="UP000382577"/>
    </source>
</evidence>
<proteinExistence type="predicted"/>
<gene>
    <name evidence="1" type="ORF">PFI31113_03150</name>
</gene>
<dbReference type="EMBL" id="CABPRW010000007">
    <property type="protein sequence ID" value="VVE21823.1"/>
    <property type="molecule type" value="Genomic_DNA"/>
</dbReference>
<organism evidence="1 2">
    <name type="scientific">Pandoraea fibrosis</name>
    <dbReference type="NCBI Taxonomy" id="1891094"/>
    <lineage>
        <taxon>Bacteria</taxon>
        <taxon>Pseudomonadati</taxon>
        <taxon>Pseudomonadota</taxon>
        <taxon>Betaproteobacteria</taxon>
        <taxon>Burkholderiales</taxon>
        <taxon>Burkholderiaceae</taxon>
        <taxon>Pandoraea</taxon>
    </lineage>
</organism>
<accession>A0A5E4WCG2</accession>